<feature type="domain" description="Peptidase M13 C-terminal" evidence="8">
    <location>
        <begin position="1244"/>
        <end position="1450"/>
    </location>
</feature>
<dbReference type="PRINTS" id="PR00786">
    <property type="entry name" value="NEPRILYSIN"/>
</dbReference>
<keyword evidence="7" id="KW-0482">Metalloprotease</keyword>
<accession>A0AAV2ZBN1</accession>
<dbReference type="Gene3D" id="3.40.390.10">
    <property type="entry name" value="Collagenase (Catalytic Domain)"/>
    <property type="match status" value="2"/>
</dbReference>
<dbReference type="GO" id="GO:0016485">
    <property type="term" value="P:protein processing"/>
    <property type="evidence" value="ECO:0007669"/>
    <property type="project" value="TreeGrafter"/>
</dbReference>
<evidence type="ECO:0000313" key="10">
    <source>
        <dbReference type="EMBL" id="DBA04403.1"/>
    </source>
</evidence>
<comment type="caution">
    <text evidence="10">The sequence shown here is derived from an EMBL/GenBank/DDBJ whole genome shotgun (WGS) entry which is preliminary data.</text>
</comment>
<dbReference type="InterPro" id="IPR042089">
    <property type="entry name" value="Peptidase_M13_dom_2"/>
</dbReference>
<keyword evidence="6" id="KW-0862">Zinc</keyword>
<dbReference type="SUPFAM" id="SSF55486">
    <property type="entry name" value="Metalloproteases ('zincins'), catalytic domain"/>
    <property type="match status" value="2"/>
</dbReference>
<dbReference type="InterPro" id="IPR018497">
    <property type="entry name" value="Peptidase_M13_C"/>
</dbReference>
<dbReference type="GO" id="GO:0004222">
    <property type="term" value="F:metalloendopeptidase activity"/>
    <property type="evidence" value="ECO:0007669"/>
    <property type="project" value="InterPro"/>
</dbReference>
<proteinExistence type="inferred from homology"/>
<evidence type="ECO:0000256" key="3">
    <source>
        <dbReference type="ARBA" id="ARBA00022670"/>
    </source>
</evidence>
<evidence type="ECO:0000256" key="5">
    <source>
        <dbReference type="ARBA" id="ARBA00022801"/>
    </source>
</evidence>
<sequence>LHASSSSVLPARLQDMKPVEASALLNYGTGDVALEASTPIPRRSTTQSRRWKYVTSAAALLCTGAVVSKQFLAAPPTQSSVSTSVADHGHDGKHTGPSVETYAEFFSVMEQMKDPSANPCEDFYKYACGGWLKGKEIPADKGDIDASFFVVSERNKGIIKQVFDEKPPVITEFYQSCLNDQEVDEDTVAYVAKLISNIHAVETTEELLAHAGQLDQALGISTFFAVDVGADPHDPKTNVLTLSQGGLTLPSREYYLEQSKVDRYAQLFTKYVTDLFAVGNLDHHNVTEFANAILLTETKLAQISLSNADMRDPWSTSHACNMSKIEASYPFLYGYLQGINKQQPFPQNHAIVTTPSFFEAQNKILREIDTEHLKHYLSFHVMDSFSPYLGEYFRRASHEFHGTISGQGALAPRDEFCVDMTTTFLGEQLGSYYMRDVFSQDDKKAAQDLIKQIEAAMGELLKTEKWLDKYTYKAALKKLSQLHNLIGGPDSVPDLPFEMVKDSFFDNVLNLLQESAKDKIQLIGEPADRSKWDMFASTVNAYYDPSANKIVFPAAILQPPFYSASSFPPAADYARIGMVMGHELSHGFDDQGRNYDGNGALRKWWSPSVSEEFNGRAQCLAAQYSTFPVIGDDGHLIGNVNGNLTLGENIADNGGIRLAYRAYQLSRKKSQGPPTQEEDQLFFTAFAQNWCEKRSDAYAELLLALDPHSPGNWRVNGPVMNYDRFAKAFQCPLGSPMNPEHNVMATALTATTKPTRYGTTDVQTHDAGRSPRRRLSIIGMVAAMLGVVGVIHHQAQPRAVQPNASFAAFFESMEALMDRSVDPCHDFYAYACGGWLANHTIPADSGRIDSAVSVVLERNKQVVHQVFAEQPPVISEFYQSCLNDQEVDNATVAYVAKLIDRIHAINTTDELLAHAGHLDQALGISSFFAVDVAADPKNPTTNVLVLSQGGLTLPSREYYLEQSKVDRYAALFLQYVTDLFGVSALAQHNASAFSSDLLRTETKLAEISLPNAELRDTERLAHPISMEDIRTRYPFLYGYLQGINKQQPFPQNHAIVTTPSFFEAQNKILREIDTEHLKHYLSFHVMDSFSPYLGEYFRRASHEFHGTISGQGALAPRDEFCVDMTTTFLGEQLGSYYMRDVFSQDDKKAAQDLIKQIEAAMGELLKTEKWLDKYTYKAALKKLSQLHNLIGGPDSVPDLPFEMVKDSFFDNVLNLLQESAKDKIQLIGEPADRSKWDMFASTVNAYYDPSANKIVFPAAILQPPFYSATDYPLPVDYARVGSIMGHELSHGFDDQGRNYDGNGALRRWRSPAVSTRFNERAQCLAAQYSTFPVIGDDGHLIGNVNGNLTLGENIADNGGLRLAFEAFHLAARHSPVNDGLSELGNDRVFFTTFAQLYCEKRDDALSELRLATDPHSPGKWRVNGPVMNNDAFAKTFTCPVGSPMNPQNKCVLW</sequence>
<dbReference type="CDD" id="cd08662">
    <property type="entry name" value="M13"/>
    <property type="match status" value="2"/>
</dbReference>
<gene>
    <name evidence="10" type="ORF">N0F65_009999</name>
</gene>
<reference evidence="10" key="2">
    <citation type="journal article" date="2023" name="Microbiol Resour">
        <title>Decontamination and Annotation of the Draft Genome Sequence of the Oomycete Lagenidium giganteum ARSEF 373.</title>
        <authorList>
            <person name="Morgan W.R."/>
            <person name="Tartar A."/>
        </authorList>
    </citation>
    <scope>NUCLEOTIDE SEQUENCE</scope>
    <source>
        <strain evidence="10">ARSEF 373</strain>
    </source>
</reference>
<dbReference type="Pfam" id="PF01431">
    <property type="entry name" value="Peptidase_M13"/>
    <property type="match status" value="2"/>
</dbReference>
<name>A0AAV2ZBN1_9STRA</name>
<dbReference type="PANTHER" id="PTHR11733">
    <property type="entry name" value="ZINC METALLOPROTEASE FAMILY M13 NEPRILYSIN-RELATED"/>
    <property type="match status" value="1"/>
</dbReference>
<organism evidence="10 11">
    <name type="scientific">Lagenidium giganteum</name>
    <dbReference type="NCBI Taxonomy" id="4803"/>
    <lineage>
        <taxon>Eukaryota</taxon>
        <taxon>Sar</taxon>
        <taxon>Stramenopiles</taxon>
        <taxon>Oomycota</taxon>
        <taxon>Peronosporomycetes</taxon>
        <taxon>Pythiales</taxon>
        <taxon>Pythiaceae</taxon>
    </lineage>
</organism>
<feature type="domain" description="Peptidase M13 N-terminal" evidence="9">
    <location>
        <begin position="823"/>
        <end position="1193"/>
    </location>
</feature>
<dbReference type="GO" id="GO:0046872">
    <property type="term" value="F:metal ion binding"/>
    <property type="evidence" value="ECO:0007669"/>
    <property type="project" value="UniProtKB-KW"/>
</dbReference>
<protein>
    <recommendedName>
        <fullName evidence="12">Endothelin-converting enzyme 1</fullName>
    </recommendedName>
</protein>
<evidence type="ECO:0000256" key="2">
    <source>
        <dbReference type="ARBA" id="ARBA00007357"/>
    </source>
</evidence>
<dbReference type="EMBL" id="DAKRPA010000008">
    <property type="protein sequence ID" value="DBA04403.1"/>
    <property type="molecule type" value="Genomic_DNA"/>
</dbReference>
<keyword evidence="11" id="KW-1185">Reference proteome</keyword>
<dbReference type="InterPro" id="IPR024079">
    <property type="entry name" value="MetalloPept_cat_dom_sf"/>
</dbReference>
<dbReference type="Proteomes" id="UP001146120">
    <property type="component" value="Unassembled WGS sequence"/>
</dbReference>
<evidence type="ECO:0000256" key="4">
    <source>
        <dbReference type="ARBA" id="ARBA00022723"/>
    </source>
</evidence>
<keyword evidence="3" id="KW-0645">Protease</keyword>
<comment type="similarity">
    <text evidence="2">Belongs to the peptidase M13 family.</text>
</comment>
<evidence type="ECO:0000256" key="6">
    <source>
        <dbReference type="ARBA" id="ARBA00022833"/>
    </source>
</evidence>
<evidence type="ECO:0000259" key="8">
    <source>
        <dbReference type="Pfam" id="PF01431"/>
    </source>
</evidence>
<feature type="domain" description="Peptidase M13 C-terminal" evidence="8">
    <location>
        <begin position="540"/>
        <end position="741"/>
    </location>
</feature>
<dbReference type="Pfam" id="PF05649">
    <property type="entry name" value="Peptidase_M13_N"/>
    <property type="match status" value="2"/>
</dbReference>
<comment type="cofactor">
    <cofactor evidence="1">
        <name>Zn(2+)</name>
        <dbReference type="ChEBI" id="CHEBI:29105"/>
    </cofactor>
</comment>
<dbReference type="GO" id="GO:0005886">
    <property type="term" value="C:plasma membrane"/>
    <property type="evidence" value="ECO:0007669"/>
    <property type="project" value="TreeGrafter"/>
</dbReference>
<dbReference type="Gene3D" id="1.10.1380.10">
    <property type="entry name" value="Neutral endopeptidase , domain2"/>
    <property type="match status" value="2"/>
</dbReference>
<evidence type="ECO:0000313" key="11">
    <source>
        <dbReference type="Proteomes" id="UP001146120"/>
    </source>
</evidence>
<dbReference type="InterPro" id="IPR000718">
    <property type="entry name" value="Peptidase_M13"/>
</dbReference>
<feature type="domain" description="Peptidase M13 N-terminal" evidence="9">
    <location>
        <begin position="119"/>
        <end position="489"/>
    </location>
</feature>
<dbReference type="PROSITE" id="PS51885">
    <property type="entry name" value="NEPRILYSIN"/>
    <property type="match status" value="2"/>
</dbReference>
<feature type="non-terminal residue" evidence="10">
    <location>
        <position position="1"/>
    </location>
</feature>
<evidence type="ECO:0000256" key="7">
    <source>
        <dbReference type="ARBA" id="ARBA00023049"/>
    </source>
</evidence>
<evidence type="ECO:0000259" key="9">
    <source>
        <dbReference type="Pfam" id="PF05649"/>
    </source>
</evidence>
<dbReference type="InterPro" id="IPR008753">
    <property type="entry name" value="Peptidase_M13_N"/>
</dbReference>
<dbReference type="PANTHER" id="PTHR11733:SF167">
    <property type="entry name" value="FI17812P1-RELATED"/>
    <property type="match status" value="1"/>
</dbReference>
<evidence type="ECO:0008006" key="12">
    <source>
        <dbReference type="Google" id="ProtNLM"/>
    </source>
</evidence>
<evidence type="ECO:0000256" key="1">
    <source>
        <dbReference type="ARBA" id="ARBA00001947"/>
    </source>
</evidence>
<reference evidence="10" key="1">
    <citation type="submission" date="2022-11" db="EMBL/GenBank/DDBJ databases">
        <authorList>
            <person name="Morgan W.R."/>
            <person name="Tartar A."/>
        </authorList>
    </citation>
    <scope>NUCLEOTIDE SEQUENCE</scope>
    <source>
        <strain evidence="10">ARSEF 373</strain>
    </source>
</reference>
<keyword evidence="4" id="KW-0479">Metal-binding</keyword>
<keyword evidence="5" id="KW-0378">Hydrolase</keyword>